<evidence type="ECO:0000313" key="2">
    <source>
        <dbReference type="EMBL" id="KIK75267.1"/>
    </source>
</evidence>
<feature type="compositionally biased region" description="Pro residues" evidence="1">
    <location>
        <begin position="72"/>
        <end position="84"/>
    </location>
</feature>
<feature type="region of interest" description="Disordered" evidence="1">
    <location>
        <begin position="283"/>
        <end position="331"/>
    </location>
</feature>
<reference evidence="2 3" key="1">
    <citation type="submission" date="2014-04" db="EMBL/GenBank/DDBJ databases">
        <authorList>
            <consortium name="DOE Joint Genome Institute"/>
            <person name="Kuo A."/>
            <person name="Kohler A."/>
            <person name="Jargeat P."/>
            <person name="Nagy L.G."/>
            <person name="Floudas D."/>
            <person name="Copeland A."/>
            <person name="Barry K.W."/>
            <person name="Cichocki N."/>
            <person name="Veneault-Fourrey C."/>
            <person name="LaButti K."/>
            <person name="Lindquist E.A."/>
            <person name="Lipzen A."/>
            <person name="Lundell T."/>
            <person name="Morin E."/>
            <person name="Murat C."/>
            <person name="Sun H."/>
            <person name="Tunlid A."/>
            <person name="Henrissat B."/>
            <person name="Grigoriev I.V."/>
            <person name="Hibbett D.S."/>
            <person name="Martin F."/>
            <person name="Nordberg H.P."/>
            <person name="Cantor M.N."/>
            <person name="Hua S.X."/>
        </authorList>
    </citation>
    <scope>NUCLEOTIDE SEQUENCE [LARGE SCALE GENOMIC DNA]</scope>
    <source>
        <strain evidence="2 3">Ve08.2h10</strain>
    </source>
</reference>
<proteinExistence type="predicted"/>
<dbReference type="AlphaFoldDB" id="A0A0D0BV13"/>
<organism evidence="2 3">
    <name type="scientific">Paxillus rubicundulus Ve08.2h10</name>
    <dbReference type="NCBI Taxonomy" id="930991"/>
    <lineage>
        <taxon>Eukaryota</taxon>
        <taxon>Fungi</taxon>
        <taxon>Dikarya</taxon>
        <taxon>Basidiomycota</taxon>
        <taxon>Agaricomycotina</taxon>
        <taxon>Agaricomycetes</taxon>
        <taxon>Agaricomycetidae</taxon>
        <taxon>Boletales</taxon>
        <taxon>Paxilineae</taxon>
        <taxon>Paxillaceae</taxon>
        <taxon>Paxillus</taxon>
    </lineage>
</organism>
<feature type="region of interest" description="Disordered" evidence="1">
    <location>
        <begin position="56"/>
        <end position="93"/>
    </location>
</feature>
<evidence type="ECO:0000313" key="3">
    <source>
        <dbReference type="Proteomes" id="UP000054538"/>
    </source>
</evidence>
<evidence type="ECO:0000256" key="1">
    <source>
        <dbReference type="SAM" id="MobiDB-lite"/>
    </source>
</evidence>
<feature type="compositionally biased region" description="Basic and acidic residues" evidence="1">
    <location>
        <begin position="58"/>
        <end position="67"/>
    </location>
</feature>
<accession>A0A0D0BV13</accession>
<dbReference type="HOGENOM" id="CLU_040073_4_0_1"/>
<feature type="compositionally biased region" description="Acidic residues" evidence="1">
    <location>
        <begin position="321"/>
        <end position="331"/>
    </location>
</feature>
<dbReference type="Proteomes" id="UP000054538">
    <property type="component" value="Unassembled WGS sequence"/>
</dbReference>
<dbReference type="InParanoid" id="A0A0D0BV13"/>
<sequence length="331" mass="35643">MAVIAINKILDEVLAKYLPSAKVPSVVIAAEMQMLPIDQVIIQGWPLLQAILKPGPEPTKRPLEESRTPIQAPEPPKAPSPGPSKGPTRRSAQVTSKLLVTPLPIKEGQGLGLQIEAKDMFCLPKCKIHIKVYHPLAGPPPLSIPWASALELIATPINPLLDPRPRPSSDPKDQIIKGLKLSSMAWVVKALQEQVQGQLAAPSFPTSSHRPLALPALVSRQMQRLHLEMSHSHLKSAFLTLEAEGQPSSHLSLQLVGTSADGGNSAPSPLHLLMHQQPHLGVEMEDDTSGDTSNVDAGPPLPIPPPFTDLVPPIESFSSEVDMESEDVDME</sequence>
<keyword evidence="3" id="KW-1185">Reference proteome</keyword>
<name>A0A0D0BV13_9AGAM</name>
<dbReference type="EMBL" id="KN828233">
    <property type="protein sequence ID" value="KIK75267.1"/>
    <property type="molecule type" value="Genomic_DNA"/>
</dbReference>
<gene>
    <name evidence="2" type="ORF">PAXRUDRAFT_19147</name>
</gene>
<feature type="compositionally biased region" description="Low complexity" evidence="1">
    <location>
        <begin position="308"/>
        <end position="320"/>
    </location>
</feature>
<protein>
    <submittedName>
        <fullName evidence="2">Uncharacterized protein</fullName>
    </submittedName>
</protein>
<reference evidence="3" key="2">
    <citation type="submission" date="2015-01" db="EMBL/GenBank/DDBJ databases">
        <title>Evolutionary Origins and Diversification of the Mycorrhizal Mutualists.</title>
        <authorList>
            <consortium name="DOE Joint Genome Institute"/>
            <consortium name="Mycorrhizal Genomics Consortium"/>
            <person name="Kohler A."/>
            <person name="Kuo A."/>
            <person name="Nagy L.G."/>
            <person name="Floudas D."/>
            <person name="Copeland A."/>
            <person name="Barry K.W."/>
            <person name="Cichocki N."/>
            <person name="Veneault-Fourrey C."/>
            <person name="LaButti K."/>
            <person name="Lindquist E.A."/>
            <person name="Lipzen A."/>
            <person name="Lundell T."/>
            <person name="Morin E."/>
            <person name="Murat C."/>
            <person name="Riley R."/>
            <person name="Ohm R."/>
            <person name="Sun H."/>
            <person name="Tunlid A."/>
            <person name="Henrissat B."/>
            <person name="Grigoriev I.V."/>
            <person name="Hibbett D.S."/>
            <person name="Martin F."/>
        </authorList>
    </citation>
    <scope>NUCLEOTIDE SEQUENCE [LARGE SCALE GENOMIC DNA]</scope>
    <source>
        <strain evidence="3">Ve08.2h10</strain>
    </source>
</reference>